<accession>Q30U58</accession>
<dbReference type="eggNOG" id="COG0500">
    <property type="taxonomic scope" value="Bacteria"/>
</dbReference>
<reference evidence="1 2" key="1">
    <citation type="journal article" date="2008" name="Appl. Environ. Microbiol.">
        <title>Genome of the epsilonproteobacterial chemolithoautotroph Sulfurimonas denitrificans.</title>
        <authorList>
            <person name="Sievert S.M."/>
            <person name="Scott K.M."/>
            <person name="Klotz M.G."/>
            <person name="Chain P.S.G."/>
            <person name="Hauser L.J."/>
            <person name="Hemp J."/>
            <person name="Huegler M."/>
            <person name="Land M."/>
            <person name="Lapidus A."/>
            <person name="Larimer F.W."/>
            <person name="Lucas S."/>
            <person name="Malfatti S.A."/>
            <person name="Meyer F."/>
            <person name="Paulsen I.T."/>
            <person name="Ren Q."/>
            <person name="Simon J."/>
            <person name="Bailey K."/>
            <person name="Diaz E."/>
            <person name="Fitzpatrick K.A."/>
            <person name="Glover B."/>
            <person name="Gwatney N."/>
            <person name="Korajkic A."/>
            <person name="Long A."/>
            <person name="Mobberley J.M."/>
            <person name="Pantry S.N."/>
            <person name="Pazder G."/>
            <person name="Peterson S."/>
            <person name="Quintanilla J.D."/>
            <person name="Sprinkle R."/>
            <person name="Stephens J."/>
            <person name="Thomas P."/>
            <person name="Vaughn R."/>
            <person name="Weber M.J."/>
            <person name="Wooten L.L."/>
        </authorList>
    </citation>
    <scope>NUCLEOTIDE SEQUENCE [LARGE SCALE GENOMIC DNA]</scope>
    <source>
        <strain evidence="2">ATCC 33889 / DSM 1251</strain>
    </source>
</reference>
<sequence>MKKRIEVLHKIIAQKQKGTKDKRMYSYLNTKKYGYEKINNYFCGENVLELGTDGSSTSSILVRWSKKLTIVDMHDKFTSQIQKDEKLKDVNFILSSWEEYKPDEKFSDIFLTDSLEHIQEPVKLLKLIKNWLSEDGRLHIIVPNALSIHRLVGVEMGFLSSPYELNDNDISSNHIKVYDHNILKQEIKDAGLNIVVCEGVQFKPNTDIQLADLDENFSRALNNLSYMFNEYCAEIYVCCKL</sequence>
<gene>
    <name evidence="1" type="ordered locus">Suden_0192</name>
</gene>
<dbReference type="OrthoDB" id="7537532at2"/>
<dbReference type="STRING" id="326298.Suden_0192"/>
<protein>
    <submittedName>
        <fullName evidence="1">Uncharacterized protein</fullName>
    </submittedName>
</protein>
<dbReference type="HOGENOM" id="CLU_100577_0_0_7"/>
<dbReference type="Proteomes" id="UP000002714">
    <property type="component" value="Chromosome"/>
</dbReference>
<evidence type="ECO:0000313" key="1">
    <source>
        <dbReference type="EMBL" id="ABB43473.1"/>
    </source>
</evidence>
<name>Q30U58_SULDN</name>
<proteinExistence type="predicted"/>
<dbReference type="Gene3D" id="3.40.50.150">
    <property type="entry name" value="Vaccinia Virus protein VP39"/>
    <property type="match status" value="1"/>
</dbReference>
<dbReference type="EMBL" id="CP000153">
    <property type="protein sequence ID" value="ABB43473.1"/>
    <property type="molecule type" value="Genomic_DNA"/>
</dbReference>
<evidence type="ECO:0000313" key="2">
    <source>
        <dbReference type="Proteomes" id="UP000002714"/>
    </source>
</evidence>
<dbReference type="SUPFAM" id="SSF53335">
    <property type="entry name" value="S-adenosyl-L-methionine-dependent methyltransferases"/>
    <property type="match status" value="1"/>
</dbReference>
<dbReference type="Pfam" id="PF13489">
    <property type="entry name" value="Methyltransf_23"/>
    <property type="match status" value="1"/>
</dbReference>
<dbReference type="InterPro" id="IPR029063">
    <property type="entry name" value="SAM-dependent_MTases_sf"/>
</dbReference>
<dbReference type="RefSeq" id="WP_011371828.1">
    <property type="nucleotide sequence ID" value="NC_007575.1"/>
</dbReference>
<dbReference type="KEGG" id="tdn:Suden_0192"/>
<keyword evidence="2" id="KW-1185">Reference proteome</keyword>
<organism evidence="1 2">
    <name type="scientific">Sulfurimonas denitrificans (strain ATCC 33889 / DSM 1251)</name>
    <name type="common">Thiomicrospira denitrificans (strain ATCC 33889 / DSM 1251)</name>
    <dbReference type="NCBI Taxonomy" id="326298"/>
    <lineage>
        <taxon>Bacteria</taxon>
        <taxon>Pseudomonadati</taxon>
        <taxon>Campylobacterota</taxon>
        <taxon>Epsilonproteobacteria</taxon>
        <taxon>Campylobacterales</taxon>
        <taxon>Sulfurimonadaceae</taxon>
        <taxon>Sulfurimonas</taxon>
    </lineage>
</organism>
<dbReference type="AlphaFoldDB" id="Q30U58"/>